<evidence type="ECO:0000256" key="1">
    <source>
        <dbReference type="SAM" id="MobiDB-lite"/>
    </source>
</evidence>
<accession>A0AAV4NHU2</accession>
<proteinExistence type="predicted"/>
<evidence type="ECO:0000313" key="3">
    <source>
        <dbReference type="Proteomes" id="UP001054945"/>
    </source>
</evidence>
<gene>
    <name evidence="2" type="ORF">CEXT_220111</name>
</gene>
<dbReference type="Proteomes" id="UP001054945">
    <property type="component" value="Unassembled WGS sequence"/>
</dbReference>
<sequence length="140" mass="15548">MVSASGFQTKCVEFEIRQTTTILHAILKMGRTLSMGQKCPFRLSSGRNITPGTCPSEGISARRKKMPSRSIDSSSTPGAEFPESHPFGSFTPPPLIPIQINPTKVRSRKNGRLSLKKKIINKSKSDADILARRTNFKRKF</sequence>
<keyword evidence="3" id="KW-1185">Reference proteome</keyword>
<dbReference type="EMBL" id="BPLR01020826">
    <property type="protein sequence ID" value="GIX83024.1"/>
    <property type="molecule type" value="Genomic_DNA"/>
</dbReference>
<feature type="region of interest" description="Disordered" evidence="1">
    <location>
        <begin position="44"/>
        <end position="99"/>
    </location>
</feature>
<reference evidence="2 3" key="1">
    <citation type="submission" date="2021-06" db="EMBL/GenBank/DDBJ databases">
        <title>Caerostris extrusa draft genome.</title>
        <authorList>
            <person name="Kono N."/>
            <person name="Arakawa K."/>
        </authorList>
    </citation>
    <scope>NUCLEOTIDE SEQUENCE [LARGE SCALE GENOMIC DNA]</scope>
</reference>
<evidence type="ECO:0000313" key="2">
    <source>
        <dbReference type="EMBL" id="GIX83024.1"/>
    </source>
</evidence>
<protein>
    <submittedName>
        <fullName evidence="2">Uncharacterized protein</fullName>
    </submittedName>
</protein>
<name>A0AAV4NHU2_CAEEX</name>
<organism evidence="2 3">
    <name type="scientific">Caerostris extrusa</name>
    <name type="common">Bark spider</name>
    <name type="synonym">Caerostris bankana</name>
    <dbReference type="NCBI Taxonomy" id="172846"/>
    <lineage>
        <taxon>Eukaryota</taxon>
        <taxon>Metazoa</taxon>
        <taxon>Ecdysozoa</taxon>
        <taxon>Arthropoda</taxon>
        <taxon>Chelicerata</taxon>
        <taxon>Arachnida</taxon>
        <taxon>Araneae</taxon>
        <taxon>Araneomorphae</taxon>
        <taxon>Entelegynae</taxon>
        <taxon>Araneoidea</taxon>
        <taxon>Araneidae</taxon>
        <taxon>Caerostris</taxon>
    </lineage>
</organism>
<comment type="caution">
    <text evidence="2">The sequence shown here is derived from an EMBL/GenBank/DDBJ whole genome shotgun (WGS) entry which is preliminary data.</text>
</comment>
<dbReference type="AlphaFoldDB" id="A0AAV4NHU2"/>